<proteinExistence type="predicted"/>
<keyword evidence="1" id="KW-1133">Transmembrane helix</keyword>
<dbReference type="Proteomes" id="UP000436692">
    <property type="component" value="Unassembled WGS sequence"/>
</dbReference>
<accession>A0AAE5AUC4</accession>
<evidence type="ECO:0000313" key="3">
    <source>
        <dbReference type="Proteomes" id="UP000436692"/>
    </source>
</evidence>
<dbReference type="AlphaFoldDB" id="A0AAE5AUC4"/>
<keyword evidence="1" id="KW-0812">Transmembrane</keyword>
<evidence type="ECO:0000256" key="1">
    <source>
        <dbReference type="SAM" id="Phobius"/>
    </source>
</evidence>
<dbReference type="RefSeq" id="WP_156550956.1">
    <property type="nucleotide sequence ID" value="NZ_JABAEJ010000008.1"/>
</dbReference>
<organism evidence="2 3">
    <name type="scientific">Agrobacterium vitis</name>
    <name type="common">Rhizobium vitis</name>
    <dbReference type="NCBI Taxonomy" id="373"/>
    <lineage>
        <taxon>Bacteria</taxon>
        <taxon>Pseudomonadati</taxon>
        <taxon>Pseudomonadota</taxon>
        <taxon>Alphaproteobacteria</taxon>
        <taxon>Hyphomicrobiales</taxon>
        <taxon>Rhizobiaceae</taxon>
        <taxon>Rhizobium/Agrobacterium group</taxon>
        <taxon>Agrobacterium</taxon>
    </lineage>
</organism>
<protein>
    <submittedName>
        <fullName evidence="2">Uncharacterized protein</fullName>
    </submittedName>
</protein>
<reference evidence="2 3" key="1">
    <citation type="submission" date="2019-12" db="EMBL/GenBank/DDBJ databases">
        <title>Whole-genome sequencing of Allorhizobium vitis.</title>
        <authorList>
            <person name="Gan H.M."/>
            <person name="Szegedi E."/>
            <person name="Burr T."/>
            <person name="Savka M.A."/>
        </authorList>
    </citation>
    <scope>NUCLEOTIDE SEQUENCE [LARGE SCALE GENOMIC DNA]</scope>
    <source>
        <strain evidence="2 3">CG989</strain>
    </source>
</reference>
<gene>
    <name evidence="2" type="ORF">GOZ95_00255</name>
</gene>
<keyword evidence="1" id="KW-0472">Membrane</keyword>
<evidence type="ECO:0000313" key="2">
    <source>
        <dbReference type="EMBL" id="MUZ55885.1"/>
    </source>
</evidence>
<comment type="caution">
    <text evidence="2">The sequence shown here is derived from an EMBL/GenBank/DDBJ whole genome shotgun (WGS) entry which is preliminary data.</text>
</comment>
<dbReference type="EMBL" id="WPHM01000001">
    <property type="protein sequence ID" value="MUZ55885.1"/>
    <property type="molecule type" value="Genomic_DNA"/>
</dbReference>
<feature type="transmembrane region" description="Helical" evidence="1">
    <location>
        <begin position="34"/>
        <end position="56"/>
    </location>
</feature>
<sequence length="71" mass="7953">MQNHFGTGRGEGQAWQVAECVGPLFPGMGSIYELWQTVVTVTLQQVIFQLFMGYGANRQMMAKQSLLPFAR</sequence>
<name>A0AAE5AUC4_AGRVI</name>